<protein>
    <recommendedName>
        <fullName evidence="2">Myb/SANT-like DNA-binding domain-containing protein</fullName>
    </recommendedName>
</protein>
<feature type="domain" description="Myb/SANT-like DNA-binding" evidence="2">
    <location>
        <begin position="11"/>
        <end position="99"/>
    </location>
</feature>
<proteinExistence type="predicted"/>
<dbReference type="PANTHER" id="PTHR47595">
    <property type="entry name" value="HEAT SHOCK 70 KDA PROTEIN 14"/>
    <property type="match status" value="1"/>
</dbReference>
<keyword evidence="4" id="KW-1185">Reference proteome</keyword>
<evidence type="ECO:0000259" key="2">
    <source>
        <dbReference type="Pfam" id="PF13837"/>
    </source>
</evidence>
<feature type="region of interest" description="Disordered" evidence="1">
    <location>
        <begin position="187"/>
        <end position="235"/>
    </location>
</feature>
<feature type="compositionally biased region" description="Polar residues" evidence="1">
    <location>
        <begin position="204"/>
        <end position="227"/>
    </location>
</feature>
<reference evidence="3" key="2">
    <citation type="submission" date="2025-09" db="UniProtKB">
        <authorList>
            <consortium name="Ensembl"/>
        </authorList>
    </citation>
    <scope>IDENTIFICATION</scope>
</reference>
<evidence type="ECO:0000313" key="3">
    <source>
        <dbReference type="Ensembl" id="ENSNBRP00000008381.1"/>
    </source>
</evidence>
<accession>A0A3Q4GHH2</accession>
<dbReference type="InterPro" id="IPR044822">
    <property type="entry name" value="Myb_DNA-bind_4"/>
</dbReference>
<sequence length="306" mass="34080">MQANTTRGFLWSDVETRTLLNIWGEQDIQAALDGNFRNSFVYRDVSRRLGAMGFERTPEQCRVRIKSLKRQYLLAKEGNLRNNGQYHKICKFYDTMERILSNRPSLDAQEFIDSGAGGEEAVDGPEEDGEDAQDAYSESTGECPYPAETEVKLEYPTCFECDSSMCANIMSHPSPLQGLVRSRLTAASQPAVCQPERPNGPGSDASSWSRAPKPRTTSTGWRSSACKQKTGAGKLSMPGNCRCFRCLARCSPASPPPAQHPLRPRRRILAALQSFPVPPRRIHVATPVIPNALRPRQTLSHSRIHF</sequence>
<dbReference type="FunFam" id="1.10.10.60:FF:000032">
    <property type="entry name" value="Zinc finger and SCAN domain-containing 20"/>
    <property type="match status" value="1"/>
</dbReference>
<dbReference type="STRING" id="32507.ENSNBRP00000008381"/>
<organism evidence="3 4">
    <name type="scientific">Neolamprologus brichardi</name>
    <name type="common">Fairy cichlid</name>
    <name type="synonym">Lamprologus brichardi</name>
    <dbReference type="NCBI Taxonomy" id="32507"/>
    <lineage>
        <taxon>Eukaryota</taxon>
        <taxon>Metazoa</taxon>
        <taxon>Chordata</taxon>
        <taxon>Craniata</taxon>
        <taxon>Vertebrata</taxon>
        <taxon>Euteleostomi</taxon>
        <taxon>Actinopterygii</taxon>
        <taxon>Neopterygii</taxon>
        <taxon>Teleostei</taxon>
        <taxon>Neoteleostei</taxon>
        <taxon>Acanthomorphata</taxon>
        <taxon>Ovalentaria</taxon>
        <taxon>Cichlomorphae</taxon>
        <taxon>Cichliformes</taxon>
        <taxon>Cichlidae</taxon>
        <taxon>African cichlids</taxon>
        <taxon>Pseudocrenilabrinae</taxon>
        <taxon>Lamprologini</taxon>
        <taxon>Neolamprologus</taxon>
    </lineage>
</organism>
<dbReference type="GeneTree" id="ENSGT00940000176275"/>
<feature type="compositionally biased region" description="Acidic residues" evidence="1">
    <location>
        <begin position="120"/>
        <end position="133"/>
    </location>
</feature>
<dbReference type="PANTHER" id="PTHR47595:SF1">
    <property type="entry name" value="MYB_SANT-LIKE DNA-BINDING DOMAIN-CONTAINING PROTEIN"/>
    <property type="match status" value="1"/>
</dbReference>
<evidence type="ECO:0000256" key="1">
    <source>
        <dbReference type="SAM" id="MobiDB-lite"/>
    </source>
</evidence>
<dbReference type="Bgee" id="ENSNBRG00000006557">
    <property type="expression patterns" value="Expressed in blood and 6 other cell types or tissues"/>
</dbReference>
<feature type="region of interest" description="Disordered" evidence="1">
    <location>
        <begin position="115"/>
        <end position="143"/>
    </location>
</feature>
<evidence type="ECO:0000313" key="4">
    <source>
        <dbReference type="Proteomes" id="UP000261580"/>
    </source>
</evidence>
<reference evidence="3" key="1">
    <citation type="submission" date="2025-08" db="UniProtKB">
        <authorList>
            <consortium name="Ensembl"/>
        </authorList>
    </citation>
    <scope>IDENTIFICATION</scope>
</reference>
<dbReference type="Gene3D" id="1.10.10.60">
    <property type="entry name" value="Homeodomain-like"/>
    <property type="match status" value="1"/>
</dbReference>
<dbReference type="Ensembl" id="ENSNBRT00000008625.1">
    <property type="protein sequence ID" value="ENSNBRP00000008381.1"/>
    <property type="gene ID" value="ENSNBRG00000006557.1"/>
</dbReference>
<dbReference type="Proteomes" id="UP000261580">
    <property type="component" value="Unassembled WGS sequence"/>
</dbReference>
<name>A0A3Q4GHH2_NEOBR</name>
<dbReference type="Pfam" id="PF13837">
    <property type="entry name" value="Myb_DNA-bind_4"/>
    <property type="match status" value="1"/>
</dbReference>
<dbReference type="AlphaFoldDB" id="A0A3Q4GHH2"/>